<reference evidence="3" key="1">
    <citation type="submission" date="2020-02" db="EMBL/GenBank/DDBJ databases">
        <authorList>
            <person name="Scholz U."/>
            <person name="Mascher M."/>
            <person name="Fiebig A."/>
        </authorList>
    </citation>
    <scope>NUCLEOTIDE SEQUENCE</scope>
</reference>
<evidence type="ECO:0000313" key="2">
    <source>
        <dbReference type="EMBL" id="CAA2621788.1"/>
    </source>
</evidence>
<feature type="transmembrane region" description="Helical" evidence="1">
    <location>
        <begin position="6"/>
        <end position="25"/>
    </location>
</feature>
<accession>A0A7I8KK63</accession>
<name>A0A7I8KK63_SPIIN</name>
<gene>
    <name evidence="2" type="ORF">SI7747_06007866</name>
    <name evidence="3" type="ORF">SI8410_06008497</name>
</gene>
<sequence>MFCFPLSNLCYIMNVFFIFCLQYGLGTKEDNVSAHSGYLFFLFEYCTCSDSCSVE</sequence>
<proteinExistence type="predicted"/>
<evidence type="ECO:0000256" key="1">
    <source>
        <dbReference type="SAM" id="Phobius"/>
    </source>
</evidence>
<keyword evidence="1" id="KW-0812">Transmembrane</keyword>
<keyword evidence="1" id="KW-1133">Transmembrane helix</keyword>
<evidence type="ECO:0000313" key="4">
    <source>
        <dbReference type="Proteomes" id="UP000663760"/>
    </source>
</evidence>
<dbReference type="Proteomes" id="UP000663760">
    <property type="component" value="Chromosome 6"/>
</dbReference>
<keyword evidence="4" id="KW-1185">Reference proteome</keyword>
<dbReference type="AlphaFoldDB" id="A0A7I8KK63"/>
<keyword evidence="1" id="KW-0472">Membrane</keyword>
<dbReference type="EMBL" id="LR746269">
    <property type="protein sequence ID" value="CAA7397832.1"/>
    <property type="molecule type" value="Genomic_DNA"/>
</dbReference>
<evidence type="ECO:0000313" key="3">
    <source>
        <dbReference type="EMBL" id="CAA7397832.1"/>
    </source>
</evidence>
<dbReference type="EMBL" id="LR743593">
    <property type="protein sequence ID" value="CAA2621788.1"/>
    <property type="molecule type" value="Genomic_DNA"/>
</dbReference>
<organism evidence="3 4">
    <name type="scientific">Spirodela intermedia</name>
    <name type="common">Intermediate duckweed</name>
    <dbReference type="NCBI Taxonomy" id="51605"/>
    <lineage>
        <taxon>Eukaryota</taxon>
        <taxon>Viridiplantae</taxon>
        <taxon>Streptophyta</taxon>
        <taxon>Embryophyta</taxon>
        <taxon>Tracheophyta</taxon>
        <taxon>Spermatophyta</taxon>
        <taxon>Magnoliopsida</taxon>
        <taxon>Liliopsida</taxon>
        <taxon>Araceae</taxon>
        <taxon>Lemnoideae</taxon>
        <taxon>Spirodela</taxon>
    </lineage>
</organism>
<protein>
    <submittedName>
        <fullName evidence="3">Uncharacterized protein</fullName>
    </submittedName>
</protein>